<keyword evidence="1" id="KW-0678">Repressor</keyword>
<dbReference type="RefSeq" id="WP_204710347.1">
    <property type="nucleotide sequence ID" value="NZ_JBHSZV010000044.1"/>
</dbReference>
<name>A0ABW2ELT2_9BACI</name>
<accession>A0ABW2ELT2</accession>
<dbReference type="PROSITE" id="PS50977">
    <property type="entry name" value="HTH_TETR_2"/>
    <property type="match status" value="1"/>
</dbReference>
<dbReference type="PRINTS" id="PR00455">
    <property type="entry name" value="HTHTETR"/>
</dbReference>
<evidence type="ECO:0000259" key="4">
    <source>
        <dbReference type="PROSITE" id="PS50977"/>
    </source>
</evidence>
<dbReference type="InterPro" id="IPR023772">
    <property type="entry name" value="DNA-bd_HTH_TetR-type_CS"/>
</dbReference>
<dbReference type="PANTHER" id="PTHR43479">
    <property type="entry name" value="ACREF/ENVCD OPERON REPRESSOR-RELATED"/>
    <property type="match status" value="1"/>
</dbReference>
<gene>
    <name evidence="5" type="ORF">ACFQIC_15890</name>
</gene>
<dbReference type="SUPFAM" id="SSF46689">
    <property type="entry name" value="Homeodomain-like"/>
    <property type="match status" value="1"/>
</dbReference>
<keyword evidence="2 3" id="KW-0238">DNA-binding</keyword>
<evidence type="ECO:0000256" key="3">
    <source>
        <dbReference type="PROSITE-ProRule" id="PRU00335"/>
    </source>
</evidence>
<reference evidence="6" key="1">
    <citation type="journal article" date="2019" name="Int. J. Syst. Evol. Microbiol.">
        <title>The Global Catalogue of Microorganisms (GCM) 10K type strain sequencing project: providing services to taxonomists for standard genome sequencing and annotation.</title>
        <authorList>
            <consortium name="The Broad Institute Genomics Platform"/>
            <consortium name="The Broad Institute Genome Sequencing Center for Infectious Disease"/>
            <person name="Wu L."/>
            <person name="Ma J."/>
        </authorList>
    </citation>
    <scope>NUCLEOTIDE SEQUENCE [LARGE SCALE GENOMIC DNA]</scope>
    <source>
        <strain evidence="6">CGMCC 4.1621</strain>
    </source>
</reference>
<dbReference type="InterPro" id="IPR050624">
    <property type="entry name" value="HTH-type_Tx_Regulator"/>
</dbReference>
<evidence type="ECO:0000313" key="5">
    <source>
        <dbReference type="EMBL" id="MFC7063297.1"/>
    </source>
</evidence>
<dbReference type="PANTHER" id="PTHR43479:SF22">
    <property type="entry name" value="TRANSCRIPTIONAL REGULATOR, TETR FAMILY"/>
    <property type="match status" value="1"/>
</dbReference>
<organism evidence="5 6">
    <name type="scientific">Halobacillus seohaensis</name>
    <dbReference type="NCBI Taxonomy" id="447421"/>
    <lineage>
        <taxon>Bacteria</taxon>
        <taxon>Bacillati</taxon>
        <taxon>Bacillota</taxon>
        <taxon>Bacilli</taxon>
        <taxon>Bacillales</taxon>
        <taxon>Bacillaceae</taxon>
        <taxon>Halobacillus</taxon>
    </lineage>
</organism>
<dbReference type="Gene3D" id="1.10.357.10">
    <property type="entry name" value="Tetracycline Repressor, domain 2"/>
    <property type="match status" value="1"/>
</dbReference>
<proteinExistence type="predicted"/>
<comment type="caution">
    <text evidence="5">The sequence shown here is derived from an EMBL/GenBank/DDBJ whole genome shotgun (WGS) entry which is preliminary data.</text>
</comment>
<dbReference type="Pfam" id="PF00440">
    <property type="entry name" value="TetR_N"/>
    <property type="match status" value="1"/>
</dbReference>
<dbReference type="InterPro" id="IPR001647">
    <property type="entry name" value="HTH_TetR"/>
</dbReference>
<feature type="domain" description="HTH tetR-type" evidence="4">
    <location>
        <begin position="2"/>
        <end position="62"/>
    </location>
</feature>
<dbReference type="EMBL" id="JBHSZV010000044">
    <property type="protein sequence ID" value="MFC7063297.1"/>
    <property type="molecule type" value="Genomic_DNA"/>
</dbReference>
<evidence type="ECO:0000313" key="6">
    <source>
        <dbReference type="Proteomes" id="UP001596410"/>
    </source>
</evidence>
<dbReference type="InterPro" id="IPR009057">
    <property type="entry name" value="Homeodomain-like_sf"/>
</dbReference>
<evidence type="ECO:0000256" key="2">
    <source>
        <dbReference type="ARBA" id="ARBA00023125"/>
    </source>
</evidence>
<keyword evidence="6" id="KW-1185">Reference proteome</keyword>
<evidence type="ECO:0000256" key="1">
    <source>
        <dbReference type="ARBA" id="ARBA00022491"/>
    </source>
</evidence>
<dbReference type="Proteomes" id="UP001596410">
    <property type="component" value="Unassembled WGS sequence"/>
</dbReference>
<dbReference type="PROSITE" id="PS01081">
    <property type="entry name" value="HTH_TETR_1"/>
    <property type="match status" value="1"/>
</dbReference>
<protein>
    <submittedName>
        <fullName evidence="5">TetR/AcrR family transcriptional regulator</fullName>
    </submittedName>
</protein>
<sequence>MEDKTVFIINKAIKLFAKKGFSSTSVQEIANECDISKGAFYLHFKSKDALLFEIFNHYSKEIQYKADEIQAMGLDPRTKFTKQLIVTYQEIIKHREFIIMQIREQAIPFNKDIEEFIQHMRFNSHLFYKRNLTAIYGKDIDPYIWEVTVLMQGMFKTYLDLIIIEDVQFDIEELCEAILKRTDFLVEGFKKSTDQPVITDRLMSEIIPENYYDNQLNEIVQSLKGKQTQNTESEIDVTISVLLEEIERQDPRPAVIKGMLTNLEGLDIFKGVAGQIRTFFQL</sequence>
<feature type="DNA-binding region" description="H-T-H motif" evidence="3">
    <location>
        <begin position="25"/>
        <end position="44"/>
    </location>
</feature>